<evidence type="ECO:0000256" key="6">
    <source>
        <dbReference type="ARBA" id="ARBA00037878"/>
    </source>
</evidence>
<dbReference type="InterPro" id="IPR028565">
    <property type="entry name" value="MHD"/>
</dbReference>
<dbReference type="STRING" id="690307.A0A1L9WGM2"/>
<evidence type="ECO:0000313" key="11">
    <source>
        <dbReference type="Proteomes" id="UP000184546"/>
    </source>
</evidence>
<dbReference type="PRINTS" id="PR00314">
    <property type="entry name" value="CLATHRINADPT"/>
</dbReference>
<dbReference type="PANTHER" id="PTHR10529">
    <property type="entry name" value="AP COMPLEX SUBUNIT MU"/>
    <property type="match status" value="1"/>
</dbReference>
<feature type="compositionally biased region" description="Gly residues" evidence="8">
    <location>
        <begin position="227"/>
        <end position="245"/>
    </location>
</feature>
<dbReference type="PROSITE" id="PS51072">
    <property type="entry name" value="MHD"/>
    <property type="match status" value="1"/>
</dbReference>
<keyword evidence="4" id="KW-0472">Membrane</keyword>
<evidence type="ECO:0000256" key="7">
    <source>
        <dbReference type="PIRNR" id="PIRNR005992"/>
    </source>
</evidence>
<gene>
    <name evidence="10" type="ORF">ASPACDRAFT_127331</name>
</gene>
<dbReference type="VEuPathDB" id="FungiDB:ASPACDRAFT_127331"/>
<dbReference type="GO" id="GO:0030131">
    <property type="term" value="C:clathrin adaptor complex"/>
    <property type="evidence" value="ECO:0007669"/>
    <property type="project" value="UniProtKB-UniRule"/>
</dbReference>
<evidence type="ECO:0000256" key="1">
    <source>
        <dbReference type="ARBA" id="ARBA00022448"/>
    </source>
</evidence>
<dbReference type="Proteomes" id="UP000184546">
    <property type="component" value="Unassembled WGS sequence"/>
</dbReference>
<dbReference type="InterPro" id="IPR011012">
    <property type="entry name" value="Longin-like_dom_sf"/>
</dbReference>
<dbReference type="CDD" id="cd14836">
    <property type="entry name" value="AP2_Mu_N"/>
    <property type="match status" value="1"/>
</dbReference>
<evidence type="ECO:0000256" key="4">
    <source>
        <dbReference type="ARBA" id="ARBA00023136"/>
    </source>
</evidence>
<dbReference type="Gene3D" id="3.30.450.60">
    <property type="match status" value="1"/>
</dbReference>
<dbReference type="InterPro" id="IPR036168">
    <property type="entry name" value="AP2_Mu_C_sf"/>
</dbReference>
<dbReference type="SUPFAM" id="SSF49447">
    <property type="entry name" value="Second domain of Mu2 adaptin subunit (ap50) of ap2 adaptor"/>
    <property type="match status" value="1"/>
</dbReference>
<dbReference type="GeneID" id="30970831"/>
<name>A0A1L9WGM2_ASPA1</name>
<reference evidence="11" key="1">
    <citation type="journal article" date="2017" name="Genome Biol.">
        <title>Comparative genomics reveals high biological diversity and specific adaptations in the industrially and medically important fungal genus Aspergillus.</title>
        <authorList>
            <person name="de Vries R.P."/>
            <person name="Riley R."/>
            <person name="Wiebenga A."/>
            <person name="Aguilar-Osorio G."/>
            <person name="Amillis S."/>
            <person name="Uchima C.A."/>
            <person name="Anderluh G."/>
            <person name="Asadollahi M."/>
            <person name="Askin M."/>
            <person name="Barry K."/>
            <person name="Battaglia E."/>
            <person name="Bayram O."/>
            <person name="Benocci T."/>
            <person name="Braus-Stromeyer S.A."/>
            <person name="Caldana C."/>
            <person name="Canovas D."/>
            <person name="Cerqueira G.C."/>
            <person name="Chen F."/>
            <person name="Chen W."/>
            <person name="Choi C."/>
            <person name="Clum A."/>
            <person name="Dos Santos R.A."/>
            <person name="Damasio A.R."/>
            <person name="Diallinas G."/>
            <person name="Emri T."/>
            <person name="Fekete E."/>
            <person name="Flipphi M."/>
            <person name="Freyberg S."/>
            <person name="Gallo A."/>
            <person name="Gournas C."/>
            <person name="Habgood R."/>
            <person name="Hainaut M."/>
            <person name="Harispe M.L."/>
            <person name="Henrissat B."/>
            <person name="Hilden K.S."/>
            <person name="Hope R."/>
            <person name="Hossain A."/>
            <person name="Karabika E."/>
            <person name="Karaffa L."/>
            <person name="Karanyi Z."/>
            <person name="Krasevec N."/>
            <person name="Kuo A."/>
            <person name="Kusch H."/>
            <person name="LaButti K."/>
            <person name="Lagendijk E.L."/>
            <person name="Lapidus A."/>
            <person name="Levasseur A."/>
            <person name="Lindquist E."/>
            <person name="Lipzen A."/>
            <person name="Logrieco A.F."/>
            <person name="MacCabe A."/>
            <person name="Maekelae M.R."/>
            <person name="Malavazi I."/>
            <person name="Melin P."/>
            <person name="Meyer V."/>
            <person name="Mielnichuk N."/>
            <person name="Miskei M."/>
            <person name="Molnar A.P."/>
            <person name="Mule G."/>
            <person name="Ngan C.Y."/>
            <person name="Orejas M."/>
            <person name="Orosz E."/>
            <person name="Ouedraogo J.P."/>
            <person name="Overkamp K.M."/>
            <person name="Park H.-S."/>
            <person name="Perrone G."/>
            <person name="Piumi F."/>
            <person name="Punt P.J."/>
            <person name="Ram A.F."/>
            <person name="Ramon A."/>
            <person name="Rauscher S."/>
            <person name="Record E."/>
            <person name="Riano-Pachon D.M."/>
            <person name="Robert V."/>
            <person name="Roehrig J."/>
            <person name="Ruller R."/>
            <person name="Salamov A."/>
            <person name="Salih N.S."/>
            <person name="Samson R.A."/>
            <person name="Sandor E."/>
            <person name="Sanguinetti M."/>
            <person name="Schuetze T."/>
            <person name="Sepcic K."/>
            <person name="Shelest E."/>
            <person name="Sherlock G."/>
            <person name="Sophianopoulou V."/>
            <person name="Squina F.M."/>
            <person name="Sun H."/>
            <person name="Susca A."/>
            <person name="Todd R.B."/>
            <person name="Tsang A."/>
            <person name="Unkles S.E."/>
            <person name="van de Wiele N."/>
            <person name="van Rossen-Uffink D."/>
            <person name="Oliveira J.V."/>
            <person name="Vesth T.C."/>
            <person name="Visser J."/>
            <person name="Yu J.-H."/>
            <person name="Zhou M."/>
            <person name="Andersen M.R."/>
            <person name="Archer D.B."/>
            <person name="Baker S.E."/>
            <person name="Benoit I."/>
            <person name="Brakhage A.A."/>
            <person name="Braus G.H."/>
            <person name="Fischer R."/>
            <person name="Frisvad J.C."/>
            <person name="Goldman G.H."/>
            <person name="Houbraken J."/>
            <person name="Oakley B."/>
            <person name="Pocsi I."/>
            <person name="Scazzocchio C."/>
            <person name="Seiboth B."/>
            <person name="vanKuyk P.A."/>
            <person name="Wortman J."/>
            <person name="Dyer P.S."/>
            <person name="Grigoriev I.V."/>
        </authorList>
    </citation>
    <scope>NUCLEOTIDE SEQUENCE [LARGE SCALE GENOMIC DNA]</scope>
    <source>
        <strain evidence="11">ATCC 16872 / CBS 172.66 / WB 5094</strain>
    </source>
</reference>
<dbReference type="CDD" id="cd09251">
    <property type="entry name" value="AP-2_Mu2_Cterm"/>
    <property type="match status" value="1"/>
</dbReference>
<evidence type="ECO:0000259" key="9">
    <source>
        <dbReference type="PROSITE" id="PS51072"/>
    </source>
</evidence>
<dbReference type="OrthoDB" id="10259133at2759"/>
<dbReference type="PIRSF" id="PIRSF005992">
    <property type="entry name" value="Clathrin_mu"/>
    <property type="match status" value="1"/>
</dbReference>
<dbReference type="Gene3D" id="2.60.40.1170">
    <property type="entry name" value="Mu homology domain, subdomain B"/>
    <property type="match status" value="2"/>
</dbReference>
<feature type="region of interest" description="Disordered" evidence="8">
    <location>
        <begin position="227"/>
        <end position="256"/>
    </location>
</feature>
<comment type="similarity">
    <text evidence="7">Belongs to the adaptor complexes medium subunit family.</text>
</comment>
<sequence>MLSGILVFNQKGENLIFRSFRSDCRPRLADIFRIQVISNPQVRSPILTLGSTTFSHVKHENIYLVAVTKSNANAALVFEFLYRLVMLGRSYFGKFDEEAVKNNFVLIYELLDEILDYGYPQNTETDTLKMYITTEGVRSAIANSATDSSRITMQATGALSWRRSDVKYRKNEAFVDVIEDVNLLMSATGTVLRADVNGQIVMRAYLSGTPECKFGLNDRLLLDGDSAGGSGGGGSGSSFGGGGSSGMVSGNRDGTTKATRAAAGSVTLEDCQFHQCVKLGRFDADRIISFVPPDGEFELMRYRATENVNLPFKVHPIVREVGTTKVEYSVAIKANYSSKLFATNVVIRIPTPLNTAKTTERTSQGRAKYEPEHNNIVWKIARFSGGSEYVLTAEATLTSMTHQKAWSRPPLSLSFSLLMFTSSGLLVRYLKVFEKSNYSSVKWVRYMTRAGSYEIRF</sequence>
<accession>A0A1L9WGM2</accession>
<keyword evidence="5" id="KW-0168">Coated pit</keyword>
<dbReference type="GO" id="GO:0006897">
    <property type="term" value="P:endocytosis"/>
    <property type="evidence" value="ECO:0007669"/>
    <property type="project" value="UniProtKB-KW"/>
</dbReference>
<dbReference type="FunFam" id="3.30.450.60:FF:000002">
    <property type="entry name" value="AP-2 complex subunit mu, putative"/>
    <property type="match status" value="1"/>
</dbReference>
<comment type="subcellular location">
    <subcellularLocation>
        <location evidence="6">Membrane</location>
        <location evidence="6">Coated pit</location>
    </subcellularLocation>
</comment>
<dbReference type="SUPFAM" id="SSF64356">
    <property type="entry name" value="SNARE-like"/>
    <property type="match status" value="1"/>
</dbReference>
<dbReference type="OMA" id="VWKIPRI"/>
<dbReference type="EMBL" id="KV878990">
    <property type="protein sequence ID" value="OJJ95293.1"/>
    <property type="molecule type" value="Genomic_DNA"/>
</dbReference>
<dbReference type="InterPro" id="IPR043532">
    <property type="entry name" value="AP2_Mu_N"/>
</dbReference>
<dbReference type="RefSeq" id="XP_020051633.1">
    <property type="nucleotide sequence ID" value="XM_020197017.1"/>
</dbReference>
<dbReference type="GO" id="GO:0006886">
    <property type="term" value="P:intracellular protein transport"/>
    <property type="evidence" value="ECO:0007669"/>
    <property type="project" value="UniProtKB-UniRule"/>
</dbReference>
<protein>
    <recommendedName>
        <fullName evidence="9">MHD domain-containing protein</fullName>
    </recommendedName>
</protein>
<evidence type="ECO:0000313" key="10">
    <source>
        <dbReference type="EMBL" id="OJJ95293.1"/>
    </source>
</evidence>
<dbReference type="InterPro" id="IPR043512">
    <property type="entry name" value="Mu2_C"/>
</dbReference>
<keyword evidence="1 7" id="KW-0813">Transport</keyword>
<keyword evidence="2" id="KW-0254">Endocytosis</keyword>
<evidence type="ECO:0000256" key="8">
    <source>
        <dbReference type="SAM" id="MobiDB-lite"/>
    </source>
</evidence>
<keyword evidence="11" id="KW-1185">Reference proteome</keyword>
<dbReference type="InterPro" id="IPR001392">
    <property type="entry name" value="Clathrin_mu"/>
</dbReference>
<dbReference type="Pfam" id="PF00928">
    <property type="entry name" value="Adap_comp_sub"/>
    <property type="match status" value="1"/>
</dbReference>
<organism evidence="10 11">
    <name type="scientific">Aspergillus aculeatus (strain ATCC 16872 / CBS 172.66 / WB 5094)</name>
    <dbReference type="NCBI Taxonomy" id="690307"/>
    <lineage>
        <taxon>Eukaryota</taxon>
        <taxon>Fungi</taxon>
        <taxon>Dikarya</taxon>
        <taxon>Ascomycota</taxon>
        <taxon>Pezizomycotina</taxon>
        <taxon>Eurotiomycetes</taxon>
        <taxon>Eurotiomycetidae</taxon>
        <taxon>Eurotiales</taxon>
        <taxon>Aspergillaceae</taxon>
        <taxon>Aspergillus</taxon>
        <taxon>Aspergillus subgen. Circumdati</taxon>
    </lineage>
</organism>
<evidence type="ECO:0000256" key="2">
    <source>
        <dbReference type="ARBA" id="ARBA00022583"/>
    </source>
</evidence>
<evidence type="ECO:0000256" key="5">
    <source>
        <dbReference type="ARBA" id="ARBA00023176"/>
    </source>
</evidence>
<evidence type="ECO:0000256" key="3">
    <source>
        <dbReference type="ARBA" id="ARBA00022927"/>
    </source>
</evidence>
<proteinExistence type="inferred from homology"/>
<dbReference type="GO" id="GO:0005905">
    <property type="term" value="C:clathrin-coated pit"/>
    <property type="evidence" value="ECO:0007669"/>
    <property type="project" value="UniProtKB-KW"/>
</dbReference>
<keyword evidence="3 7" id="KW-0653">Protein transport</keyword>
<dbReference type="AlphaFoldDB" id="A0A1L9WGM2"/>
<feature type="domain" description="MHD" evidence="9">
    <location>
        <begin position="170"/>
        <end position="456"/>
    </location>
</feature>
<dbReference type="InterPro" id="IPR050431">
    <property type="entry name" value="Adaptor_comp_med_subunit"/>
</dbReference>